<dbReference type="STRING" id="990712.SAMN05216257_11515"/>
<feature type="domain" description="Phospholipase D-like" evidence="1">
    <location>
        <begin position="77"/>
        <end position="134"/>
    </location>
</feature>
<dbReference type="InterPro" id="IPR025202">
    <property type="entry name" value="PLD-like_dom"/>
</dbReference>
<dbReference type="AlphaFoldDB" id="A0A1G9HJ50"/>
<dbReference type="CDD" id="cd09117">
    <property type="entry name" value="PLDc_Bfil_DEXD_like"/>
    <property type="match status" value="1"/>
</dbReference>
<sequence>MNRLMMGGINGNYLTNITLNAAAETQEVLAAVAYATEMDLLFDWCWTNRIPLKFYGRLDEGVAVKPSILSTFLARKSARFQCRLVQHHHAKVIWWREYGLYIGSANLTANAWYKNVEAGCFFPESEITDEMAEDVLELFDVLDRHSTPLTEELLEAMQKRAKIISSAEPPSEEFWNSPSFNKWSGLVQTGKKKATDRRRSAFLEEWHSTLQLLRDIGSIVSKPENRPSWVNSNAPAGAQADQFLHAHYYQRTFDGRRALYAEYFERNRQDPDAALADAINWWRNLPSAPSEEDVMLNSTAPMLQQALTADAIDDMDYEAFRKVCMGVHAIKDYARRVANKAVGLREDGTKYTIPEKVDALSRRIWDAESAGGNDVKQLLKFLLYGGPEAQLPERLWAAVHDPKWKIEGLGVSALGELVGWALPDRFPPRNGRTSKSLKSLGYDVTVHVG</sequence>
<organism evidence="2 3">
    <name type="scientific">Meinhardsimonia xiamenensis</name>
    <dbReference type="NCBI Taxonomy" id="990712"/>
    <lineage>
        <taxon>Bacteria</taxon>
        <taxon>Pseudomonadati</taxon>
        <taxon>Pseudomonadota</taxon>
        <taxon>Alphaproteobacteria</taxon>
        <taxon>Rhodobacterales</taxon>
        <taxon>Paracoccaceae</taxon>
        <taxon>Meinhardsimonia</taxon>
    </lineage>
</organism>
<dbReference type="EMBL" id="FNFV01000015">
    <property type="protein sequence ID" value="SDL12776.1"/>
    <property type="molecule type" value="Genomic_DNA"/>
</dbReference>
<name>A0A1G9HJ50_9RHOB</name>
<evidence type="ECO:0000259" key="1">
    <source>
        <dbReference type="Pfam" id="PF13091"/>
    </source>
</evidence>
<reference evidence="3" key="1">
    <citation type="submission" date="2016-10" db="EMBL/GenBank/DDBJ databases">
        <authorList>
            <person name="Varghese N."/>
            <person name="Submissions S."/>
        </authorList>
    </citation>
    <scope>NUCLEOTIDE SEQUENCE [LARGE SCALE GENOMIC DNA]</scope>
    <source>
        <strain evidence="3">CGMCC 1.10789</strain>
    </source>
</reference>
<proteinExistence type="predicted"/>
<keyword evidence="3" id="KW-1185">Reference proteome</keyword>
<accession>A0A1G9HJ50</accession>
<protein>
    <submittedName>
        <fullName evidence="2">PLD-like domain-containing protein</fullName>
    </submittedName>
</protein>
<gene>
    <name evidence="2" type="ORF">SAMN05216257_11515</name>
</gene>
<dbReference type="RefSeq" id="WP_245657138.1">
    <property type="nucleotide sequence ID" value="NZ_FNFV01000015.1"/>
</dbReference>
<evidence type="ECO:0000313" key="2">
    <source>
        <dbReference type="EMBL" id="SDL12776.1"/>
    </source>
</evidence>
<dbReference type="Gene3D" id="3.30.870.10">
    <property type="entry name" value="Endonuclease Chain A"/>
    <property type="match status" value="1"/>
</dbReference>
<dbReference type="Proteomes" id="UP000199328">
    <property type="component" value="Unassembled WGS sequence"/>
</dbReference>
<dbReference type="SUPFAM" id="SSF56024">
    <property type="entry name" value="Phospholipase D/nuclease"/>
    <property type="match status" value="1"/>
</dbReference>
<evidence type="ECO:0000313" key="3">
    <source>
        <dbReference type="Proteomes" id="UP000199328"/>
    </source>
</evidence>
<dbReference type="Pfam" id="PF13091">
    <property type="entry name" value="PLDc_2"/>
    <property type="match status" value="1"/>
</dbReference>